<feature type="non-terminal residue" evidence="2">
    <location>
        <position position="182"/>
    </location>
</feature>
<dbReference type="SUPFAM" id="SSF56112">
    <property type="entry name" value="Protein kinase-like (PK-like)"/>
    <property type="match status" value="1"/>
</dbReference>
<dbReference type="GO" id="GO:0016301">
    <property type="term" value="F:kinase activity"/>
    <property type="evidence" value="ECO:0007669"/>
    <property type="project" value="UniProtKB-KW"/>
</dbReference>
<organism evidence="2 3">
    <name type="scientific">Fistulina hepatica ATCC 64428</name>
    <dbReference type="NCBI Taxonomy" id="1128425"/>
    <lineage>
        <taxon>Eukaryota</taxon>
        <taxon>Fungi</taxon>
        <taxon>Dikarya</taxon>
        <taxon>Basidiomycota</taxon>
        <taxon>Agaricomycotina</taxon>
        <taxon>Agaricomycetes</taxon>
        <taxon>Agaricomycetidae</taxon>
        <taxon>Agaricales</taxon>
        <taxon>Fistulinaceae</taxon>
        <taxon>Fistulina</taxon>
    </lineage>
</organism>
<dbReference type="Gene3D" id="3.90.1200.10">
    <property type="match status" value="1"/>
</dbReference>
<sequence length="182" mass="20290">EAHAMKFIAQHTSIPVPRVIDMFESDGFSYTVMTKLRGLQALQVVSSLSEEEAAALGRNLGSYLAQMRAIPPLRGDCVSNFDGGPLHDTRLSLISLRPHGPFPSVKAFHEHVLHIAGKLNIPDKEEHVKALETIRRIHDKDYPVVLTHCDLNPSNVIVDPSDYTKVVGLVDWESCAWLPAYW</sequence>
<keyword evidence="3" id="KW-1185">Reference proteome</keyword>
<keyword evidence="2" id="KW-0418">Kinase</keyword>
<proteinExistence type="predicted"/>
<dbReference type="InterPro" id="IPR051678">
    <property type="entry name" value="AGP_Transferase"/>
</dbReference>
<name>A0A0D7AB48_9AGAR</name>
<dbReference type="InterPro" id="IPR011009">
    <property type="entry name" value="Kinase-like_dom_sf"/>
</dbReference>
<protein>
    <submittedName>
        <fullName evidence="2">Kinase-like protein</fullName>
    </submittedName>
</protein>
<dbReference type="CDD" id="cd05120">
    <property type="entry name" value="APH_ChoK_like"/>
    <property type="match status" value="1"/>
</dbReference>
<evidence type="ECO:0000313" key="2">
    <source>
        <dbReference type="EMBL" id="KIY47639.1"/>
    </source>
</evidence>
<dbReference type="InterPro" id="IPR002575">
    <property type="entry name" value="Aminoglycoside_PTrfase"/>
</dbReference>
<evidence type="ECO:0000313" key="3">
    <source>
        <dbReference type="Proteomes" id="UP000054144"/>
    </source>
</evidence>
<dbReference type="AlphaFoldDB" id="A0A0D7AB48"/>
<accession>A0A0D7AB48</accession>
<reference evidence="2 3" key="1">
    <citation type="journal article" date="2015" name="Fungal Genet. Biol.">
        <title>Evolution of novel wood decay mechanisms in Agaricales revealed by the genome sequences of Fistulina hepatica and Cylindrobasidium torrendii.</title>
        <authorList>
            <person name="Floudas D."/>
            <person name="Held B.W."/>
            <person name="Riley R."/>
            <person name="Nagy L.G."/>
            <person name="Koehler G."/>
            <person name="Ransdell A.S."/>
            <person name="Younus H."/>
            <person name="Chow J."/>
            <person name="Chiniquy J."/>
            <person name="Lipzen A."/>
            <person name="Tritt A."/>
            <person name="Sun H."/>
            <person name="Haridas S."/>
            <person name="LaButti K."/>
            <person name="Ohm R.A."/>
            <person name="Kues U."/>
            <person name="Blanchette R.A."/>
            <person name="Grigoriev I.V."/>
            <person name="Minto R.E."/>
            <person name="Hibbett D.S."/>
        </authorList>
    </citation>
    <scope>NUCLEOTIDE SEQUENCE [LARGE SCALE GENOMIC DNA]</scope>
    <source>
        <strain evidence="2 3">ATCC 64428</strain>
    </source>
</reference>
<dbReference type="PANTHER" id="PTHR21310:SF15">
    <property type="entry name" value="AMINOGLYCOSIDE PHOSPHOTRANSFERASE DOMAIN-CONTAINING PROTEIN"/>
    <property type="match status" value="1"/>
</dbReference>
<dbReference type="Pfam" id="PF01636">
    <property type="entry name" value="APH"/>
    <property type="match status" value="1"/>
</dbReference>
<evidence type="ECO:0000259" key="1">
    <source>
        <dbReference type="Pfam" id="PF01636"/>
    </source>
</evidence>
<gene>
    <name evidence="2" type="ORF">FISHEDRAFT_20377</name>
</gene>
<dbReference type="EMBL" id="KN881930">
    <property type="protein sequence ID" value="KIY47639.1"/>
    <property type="molecule type" value="Genomic_DNA"/>
</dbReference>
<dbReference type="PANTHER" id="PTHR21310">
    <property type="entry name" value="AMINOGLYCOSIDE PHOSPHOTRANSFERASE-RELATED-RELATED"/>
    <property type="match status" value="1"/>
</dbReference>
<feature type="non-terminal residue" evidence="2">
    <location>
        <position position="1"/>
    </location>
</feature>
<feature type="domain" description="Aminoglycoside phosphotransferase" evidence="1">
    <location>
        <begin position="1"/>
        <end position="179"/>
    </location>
</feature>
<dbReference type="Proteomes" id="UP000054144">
    <property type="component" value="Unassembled WGS sequence"/>
</dbReference>
<keyword evidence="2" id="KW-0808">Transferase</keyword>
<dbReference type="OrthoDB" id="5404599at2759"/>